<sequence length="190" mass="20435">MVTSPATERNRSQESVQAALITPKYTTPCSGQKGFPFILVFLFQGTGAPSVPTWEKGRQRRSAAEVLVNCNPNSDPEGLELSGVGGVSPLSGKKQLVPRLVPRGSLPGGGATRLWLRRRRWRWEPRPGPTIRAGGSPAELHGQYAPEWRLRFRAASFLHPAPGNHLCDPGPQDCADGEGSSRSPSGGYLG</sequence>
<proteinExistence type="predicted"/>
<dbReference type="Proteomes" id="UP000664940">
    <property type="component" value="Unassembled WGS sequence"/>
</dbReference>
<gene>
    <name evidence="2" type="ORF">HJG60_011515</name>
</gene>
<accession>A0A833ZVX1</accession>
<reference evidence="2 3" key="1">
    <citation type="journal article" date="2020" name="Nature">
        <title>Six reference-quality genomes reveal evolution of bat adaptations.</title>
        <authorList>
            <person name="Jebb D."/>
            <person name="Huang Z."/>
            <person name="Pippel M."/>
            <person name="Hughes G.M."/>
            <person name="Lavrichenko K."/>
            <person name="Devanna P."/>
            <person name="Winkler S."/>
            <person name="Jermiin L.S."/>
            <person name="Skirmuntt E.C."/>
            <person name="Katzourakis A."/>
            <person name="Burkitt-Gray L."/>
            <person name="Ray D.A."/>
            <person name="Sullivan K.A.M."/>
            <person name="Roscito J.G."/>
            <person name="Kirilenko B.M."/>
            <person name="Davalos L.M."/>
            <person name="Corthals A.P."/>
            <person name="Power M.L."/>
            <person name="Jones G."/>
            <person name="Ransome R.D."/>
            <person name="Dechmann D.K.N."/>
            <person name="Locatelli A.G."/>
            <person name="Puechmaille S.J."/>
            <person name="Fedrigo O."/>
            <person name="Jarvis E.D."/>
            <person name="Hiller M."/>
            <person name="Vernes S.C."/>
            <person name="Myers E.W."/>
            <person name="Teeling E.C."/>
        </authorList>
    </citation>
    <scope>NUCLEOTIDE SEQUENCE [LARGE SCALE GENOMIC DNA]</scope>
    <source>
        <strain evidence="2">Bat1K_MPI-CBG_1</strain>
    </source>
</reference>
<name>A0A833ZVX1_9CHIR</name>
<dbReference type="EMBL" id="JABVXQ010000007">
    <property type="protein sequence ID" value="KAF6099778.1"/>
    <property type="molecule type" value="Genomic_DNA"/>
</dbReference>
<organism evidence="2 3">
    <name type="scientific">Phyllostomus discolor</name>
    <name type="common">pale spear-nosed bat</name>
    <dbReference type="NCBI Taxonomy" id="89673"/>
    <lineage>
        <taxon>Eukaryota</taxon>
        <taxon>Metazoa</taxon>
        <taxon>Chordata</taxon>
        <taxon>Craniata</taxon>
        <taxon>Vertebrata</taxon>
        <taxon>Euteleostomi</taxon>
        <taxon>Mammalia</taxon>
        <taxon>Eutheria</taxon>
        <taxon>Laurasiatheria</taxon>
        <taxon>Chiroptera</taxon>
        <taxon>Yangochiroptera</taxon>
        <taxon>Phyllostomidae</taxon>
        <taxon>Phyllostominae</taxon>
        <taxon>Phyllostomus</taxon>
    </lineage>
</organism>
<comment type="caution">
    <text evidence="2">The sequence shown here is derived from an EMBL/GenBank/DDBJ whole genome shotgun (WGS) entry which is preliminary data.</text>
</comment>
<protein>
    <submittedName>
        <fullName evidence="2">Uncharacterized protein</fullName>
    </submittedName>
</protein>
<feature type="region of interest" description="Disordered" evidence="1">
    <location>
        <begin position="161"/>
        <end position="190"/>
    </location>
</feature>
<evidence type="ECO:0000313" key="2">
    <source>
        <dbReference type="EMBL" id="KAF6099778.1"/>
    </source>
</evidence>
<dbReference type="AlphaFoldDB" id="A0A833ZVX1"/>
<evidence type="ECO:0000256" key="1">
    <source>
        <dbReference type="SAM" id="MobiDB-lite"/>
    </source>
</evidence>
<evidence type="ECO:0000313" key="3">
    <source>
        <dbReference type="Proteomes" id="UP000664940"/>
    </source>
</evidence>